<organism evidence="7 8">
    <name type="scientific">Exophiala bonariae</name>
    <dbReference type="NCBI Taxonomy" id="1690606"/>
    <lineage>
        <taxon>Eukaryota</taxon>
        <taxon>Fungi</taxon>
        <taxon>Dikarya</taxon>
        <taxon>Ascomycota</taxon>
        <taxon>Pezizomycotina</taxon>
        <taxon>Eurotiomycetes</taxon>
        <taxon>Chaetothyriomycetidae</taxon>
        <taxon>Chaetothyriales</taxon>
        <taxon>Herpotrichiellaceae</taxon>
        <taxon>Exophiala</taxon>
    </lineage>
</organism>
<feature type="transmembrane region" description="Helical" evidence="6">
    <location>
        <begin position="231"/>
        <end position="254"/>
    </location>
</feature>
<feature type="compositionally biased region" description="Basic and acidic residues" evidence="5">
    <location>
        <begin position="1"/>
        <end position="13"/>
    </location>
</feature>
<evidence type="ECO:0000313" key="8">
    <source>
        <dbReference type="Proteomes" id="UP001358417"/>
    </source>
</evidence>
<evidence type="ECO:0000256" key="5">
    <source>
        <dbReference type="SAM" id="MobiDB-lite"/>
    </source>
</evidence>
<dbReference type="Gene3D" id="1.20.1250.20">
    <property type="entry name" value="MFS general substrate transporter like domains"/>
    <property type="match status" value="2"/>
</dbReference>
<protein>
    <recommendedName>
        <fullName evidence="9">Major facilitator superfamily (MFS) profile domain-containing protein</fullName>
    </recommendedName>
</protein>
<dbReference type="InterPro" id="IPR036259">
    <property type="entry name" value="MFS_trans_sf"/>
</dbReference>
<proteinExistence type="predicted"/>
<comment type="subcellular location">
    <subcellularLocation>
        <location evidence="1">Membrane</location>
        <topology evidence="1">Multi-pass membrane protein</topology>
    </subcellularLocation>
</comment>
<evidence type="ECO:0000256" key="6">
    <source>
        <dbReference type="SAM" id="Phobius"/>
    </source>
</evidence>
<evidence type="ECO:0008006" key="9">
    <source>
        <dbReference type="Google" id="ProtNLM"/>
    </source>
</evidence>
<dbReference type="PANTHER" id="PTHR48022">
    <property type="entry name" value="PLASTIDIC GLUCOSE TRANSPORTER 4"/>
    <property type="match status" value="1"/>
</dbReference>
<evidence type="ECO:0000256" key="3">
    <source>
        <dbReference type="ARBA" id="ARBA00022989"/>
    </source>
</evidence>
<dbReference type="InterPro" id="IPR050360">
    <property type="entry name" value="MFS_Sugar_Transporters"/>
</dbReference>
<evidence type="ECO:0000256" key="2">
    <source>
        <dbReference type="ARBA" id="ARBA00022692"/>
    </source>
</evidence>
<keyword evidence="8" id="KW-1185">Reference proteome</keyword>
<keyword evidence="2 6" id="KW-0812">Transmembrane</keyword>
<dbReference type="InterPro" id="IPR005828">
    <property type="entry name" value="MFS_sugar_transport-like"/>
</dbReference>
<evidence type="ECO:0000313" key="7">
    <source>
        <dbReference type="EMBL" id="KAK5046621.1"/>
    </source>
</evidence>
<dbReference type="AlphaFoldDB" id="A0AAV9MYG3"/>
<feature type="region of interest" description="Disordered" evidence="5">
    <location>
        <begin position="1"/>
        <end position="22"/>
    </location>
</feature>
<keyword evidence="4 6" id="KW-0472">Membrane</keyword>
<keyword evidence="3 6" id="KW-1133">Transmembrane helix</keyword>
<dbReference type="GeneID" id="89975548"/>
<dbReference type="RefSeq" id="XP_064702204.1">
    <property type="nucleotide sequence ID" value="XM_064850935.1"/>
</dbReference>
<dbReference type="EMBL" id="JAVRRD010000029">
    <property type="protein sequence ID" value="KAK5046621.1"/>
    <property type="molecule type" value="Genomic_DNA"/>
</dbReference>
<reference evidence="7 8" key="1">
    <citation type="submission" date="2023-08" db="EMBL/GenBank/DDBJ databases">
        <title>Black Yeasts Isolated from many extreme environments.</title>
        <authorList>
            <person name="Coleine C."/>
            <person name="Stajich J.E."/>
            <person name="Selbmann L."/>
        </authorList>
    </citation>
    <scope>NUCLEOTIDE SEQUENCE [LARGE SCALE GENOMIC DNA]</scope>
    <source>
        <strain evidence="7 8">CCFEE 5792</strain>
    </source>
</reference>
<dbReference type="SUPFAM" id="SSF103473">
    <property type="entry name" value="MFS general substrate transporter"/>
    <property type="match status" value="1"/>
</dbReference>
<dbReference type="GO" id="GO:0005351">
    <property type="term" value="F:carbohydrate:proton symporter activity"/>
    <property type="evidence" value="ECO:0007669"/>
    <property type="project" value="TreeGrafter"/>
</dbReference>
<dbReference type="PANTHER" id="PTHR48022:SF83">
    <property type="entry name" value="MAJOR FACILITATOR SUPERFAMILY (MFS) PROFILE DOMAIN-CONTAINING PROTEIN"/>
    <property type="match status" value="1"/>
</dbReference>
<evidence type="ECO:0000256" key="4">
    <source>
        <dbReference type="ARBA" id="ARBA00023136"/>
    </source>
</evidence>
<dbReference type="Proteomes" id="UP001358417">
    <property type="component" value="Unassembled WGS sequence"/>
</dbReference>
<evidence type="ECO:0000256" key="1">
    <source>
        <dbReference type="ARBA" id="ARBA00004141"/>
    </source>
</evidence>
<dbReference type="Pfam" id="PF00083">
    <property type="entry name" value="Sugar_tr"/>
    <property type="match status" value="2"/>
</dbReference>
<comment type="caution">
    <text evidence="7">The sequence shown here is derived from an EMBL/GenBank/DDBJ whole genome shotgun (WGS) entry which is preliminary data.</text>
</comment>
<sequence length="476" mass="53445">MVEKAQDIRHIDDTSTGSPHVWKEGKWGKEQLSVTAQDMAVEEKEMSIWKAITSNKKAILWSLAVSTCVIMEGYDTNLLGNFYAYPSFQRKYGEFVGISRQVPTGFSLTAAWMTGLGQAAGQFISAGVLRGLVHRQDQWGYRIPFALQWLWPVFLIPLLYFVPESPYHLVRCGQLEEAERSIRRLRNPRSGIDPKKVLAQIVYTNNLEEQLSVGTTYRDCFKRFERRRTEIACVVFGGQLVCGLCFAYASTYFFQQVGLDADATYSMGLGGNALALFACFSAEKPPDTSDAALSTFGEWLRWQQNCASLGFLILGHIDPPLPGLKLFSRSSGRWALPAEIGSTRLRQKTVCLARNTSNVLGVIGGTLENYFMNPNAWNLQGYTGFVWGGCAWIIFIWAYFRLPETKGRTFHELDILFAKEVPARKFATTNIDEFDEEDHNQLAAKYNAEGHGSRRPSVVASAVNALDSRAHAEYKN</sequence>
<gene>
    <name evidence="7" type="ORF">LTR84_007382</name>
</gene>
<name>A0AAV9MYG3_9EURO</name>
<feature type="transmembrane region" description="Helical" evidence="6">
    <location>
        <begin position="379"/>
        <end position="400"/>
    </location>
</feature>
<dbReference type="GO" id="GO:0016020">
    <property type="term" value="C:membrane"/>
    <property type="evidence" value="ECO:0007669"/>
    <property type="project" value="UniProtKB-SubCell"/>
</dbReference>
<accession>A0AAV9MYG3</accession>